<keyword evidence="4" id="KW-0862">Zinc</keyword>
<proteinExistence type="inferred from homology"/>
<sequence length="252" mass="26706">MRETPIELAEMTFEEARERIAAGAIALLPTGATEAHGPHLPLATDVVISREAARRAFRLLAREGVPAVVLPPLAYAVTEYASEFAGTISLPFETAKMLARDVILGATRTGLRGVVICNAHLEPENLRALREACDEARANGARVAFPDVTRKPHALRLGEEFKSGACHAGSYETSLVLAADPFLVRTARAEALAPNPTSLSRAIRDGKKTFIEAGGPSAYFGDPAAASAVEGEQLYAELADVFATAARELAST</sequence>
<evidence type="ECO:0000256" key="5">
    <source>
        <dbReference type="ARBA" id="ARBA00024029"/>
    </source>
</evidence>
<dbReference type="RefSeq" id="WP_053236567.1">
    <property type="nucleotide sequence ID" value="NZ_CP011125.1"/>
</dbReference>
<dbReference type="Pfam" id="PF02633">
    <property type="entry name" value="Creatininase"/>
    <property type="match status" value="1"/>
</dbReference>
<evidence type="ECO:0000256" key="3">
    <source>
        <dbReference type="ARBA" id="ARBA00022801"/>
    </source>
</evidence>
<dbReference type="InterPro" id="IPR024087">
    <property type="entry name" value="Creatininase-like_sf"/>
</dbReference>
<organism evidence="6 7">
    <name type="scientific">Sandaracinus amylolyticus</name>
    <dbReference type="NCBI Taxonomy" id="927083"/>
    <lineage>
        <taxon>Bacteria</taxon>
        <taxon>Pseudomonadati</taxon>
        <taxon>Myxococcota</taxon>
        <taxon>Polyangia</taxon>
        <taxon>Polyangiales</taxon>
        <taxon>Sandaracinaceae</taxon>
        <taxon>Sandaracinus</taxon>
    </lineage>
</organism>
<dbReference type="GO" id="GO:0046872">
    <property type="term" value="F:metal ion binding"/>
    <property type="evidence" value="ECO:0007669"/>
    <property type="project" value="UniProtKB-KW"/>
</dbReference>
<dbReference type="SUPFAM" id="SSF102215">
    <property type="entry name" value="Creatininase"/>
    <property type="match status" value="1"/>
</dbReference>
<evidence type="ECO:0000256" key="4">
    <source>
        <dbReference type="ARBA" id="ARBA00022833"/>
    </source>
</evidence>
<evidence type="ECO:0000256" key="1">
    <source>
        <dbReference type="ARBA" id="ARBA00001947"/>
    </source>
</evidence>
<keyword evidence="2" id="KW-0479">Metal-binding</keyword>
<dbReference type="AlphaFoldDB" id="A0A0F6W7K4"/>
<keyword evidence="3 6" id="KW-0378">Hydrolase</keyword>
<name>A0A0F6W7K4_9BACT</name>
<dbReference type="KEGG" id="samy:DB32_006680"/>
<keyword evidence="7" id="KW-1185">Reference proteome</keyword>
<dbReference type="STRING" id="927083.DB32_006680"/>
<comment type="cofactor">
    <cofactor evidence="1">
        <name>Zn(2+)</name>
        <dbReference type="ChEBI" id="CHEBI:29105"/>
    </cofactor>
</comment>
<comment type="similarity">
    <text evidence="5">Belongs to the creatininase superfamily.</text>
</comment>
<evidence type="ECO:0000313" key="7">
    <source>
        <dbReference type="Proteomes" id="UP000034883"/>
    </source>
</evidence>
<dbReference type="EMBL" id="CP011125">
    <property type="protein sequence ID" value="AKF09531.1"/>
    <property type="molecule type" value="Genomic_DNA"/>
</dbReference>
<reference evidence="6 7" key="1">
    <citation type="submission" date="2015-03" db="EMBL/GenBank/DDBJ databases">
        <title>Genome assembly of Sandaracinus amylolyticus DSM 53668.</title>
        <authorList>
            <person name="Sharma G."/>
            <person name="Subramanian S."/>
        </authorList>
    </citation>
    <scope>NUCLEOTIDE SEQUENCE [LARGE SCALE GENOMIC DNA]</scope>
    <source>
        <strain evidence="6 7">DSM 53668</strain>
    </source>
</reference>
<dbReference type="GO" id="GO:0016811">
    <property type="term" value="F:hydrolase activity, acting on carbon-nitrogen (but not peptide) bonds, in linear amides"/>
    <property type="evidence" value="ECO:0007669"/>
    <property type="project" value="TreeGrafter"/>
</dbReference>
<dbReference type="Gene3D" id="3.40.50.10310">
    <property type="entry name" value="Creatininase"/>
    <property type="match status" value="1"/>
</dbReference>
<evidence type="ECO:0000313" key="6">
    <source>
        <dbReference type="EMBL" id="AKF09531.1"/>
    </source>
</evidence>
<protein>
    <submittedName>
        <fullName evidence="6">Creatinine amidohydrolase</fullName>
    </submittedName>
</protein>
<dbReference type="InterPro" id="IPR003785">
    <property type="entry name" value="Creatininase/forma_Hydrolase"/>
</dbReference>
<evidence type="ECO:0000256" key="2">
    <source>
        <dbReference type="ARBA" id="ARBA00022723"/>
    </source>
</evidence>
<gene>
    <name evidence="6" type="ORF">DB32_006680</name>
</gene>
<dbReference type="GO" id="GO:0009231">
    <property type="term" value="P:riboflavin biosynthetic process"/>
    <property type="evidence" value="ECO:0007669"/>
    <property type="project" value="TreeGrafter"/>
</dbReference>
<dbReference type="Proteomes" id="UP000034883">
    <property type="component" value="Chromosome"/>
</dbReference>
<dbReference type="PANTHER" id="PTHR35005">
    <property type="entry name" value="3-DEHYDRO-SCYLLO-INOSOSE HYDROLASE"/>
    <property type="match status" value="1"/>
</dbReference>
<dbReference type="OrthoDB" id="9801445at2"/>
<dbReference type="PANTHER" id="PTHR35005:SF1">
    <property type="entry name" value="2-AMINO-5-FORMYLAMINO-6-RIBOSYLAMINOPYRIMIDIN-4(3H)-ONE 5'-MONOPHOSPHATE DEFORMYLASE"/>
    <property type="match status" value="1"/>
</dbReference>
<accession>A0A0F6W7K4</accession>